<dbReference type="RefSeq" id="XP_039122283.1">
    <property type="nucleotide sequence ID" value="XM_039266349.1"/>
</dbReference>
<dbReference type="InterPro" id="IPR013320">
    <property type="entry name" value="ConA-like_dom_sf"/>
</dbReference>
<evidence type="ECO:0000313" key="5">
    <source>
        <dbReference type="RefSeq" id="XP_039122283.1"/>
    </source>
</evidence>
<dbReference type="CDD" id="cd12885">
    <property type="entry name" value="SPRY_RanBP_like"/>
    <property type="match status" value="1"/>
</dbReference>
<name>A0AB40B6E6_DIOCR</name>
<dbReference type="InterPro" id="IPR043136">
    <property type="entry name" value="B30.2/SPRY_sf"/>
</dbReference>
<dbReference type="Pfam" id="PF10607">
    <property type="entry name" value="CTLH"/>
    <property type="match status" value="1"/>
</dbReference>
<dbReference type="InterPro" id="IPR050618">
    <property type="entry name" value="Ubq-SigPath_Reg"/>
</dbReference>
<feature type="region of interest" description="Disordered" evidence="1">
    <location>
        <begin position="1"/>
        <end position="31"/>
    </location>
</feature>
<reference evidence="5" key="1">
    <citation type="submission" date="2025-08" db="UniProtKB">
        <authorList>
            <consortium name="RefSeq"/>
        </authorList>
    </citation>
    <scope>IDENTIFICATION</scope>
</reference>
<dbReference type="SMART" id="SM00449">
    <property type="entry name" value="SPRY"/>
    <property type="match status" value="1"/>
</dbReference>
<dbReference type="SMART" id="SM00668">
    <property type="entry name" value="CTLH"/>
    <property type="match status" value="1"/>
</dbReference>
<dbReference type="SMART" id="SM00757">
    <property type="entry name" value="CRA"/>
    <property type="match status" value="1"/>
</dbReference>
<organism evidence="4 5">
    <name type="scientific">Dioscorea cayennensis subsp. rotundata</name>
    <name type="common">White Guinea yam</name>
    <name type="synonym">Dioscorea rotundata</name>
    <dbReference type="NCBI Taxonomy" id="55577"/>
    <lineage>
        <taxon>Eukaryota</taxon>
        <taxon>Viridiplantae</taxon>
        <taxon>Streptophyta</taxon>
        <taxon>Embryophyta</taxon>
        <taxon>Tracheophyta</taxon>
        <taxon>Spermatophyta</taxon>
        <taxon>Magnoliopsida</taxon>
        <taxon>Liliopsida</taxon>
        <taxon>Dioscoreales</taxon>
        <taxon>Dioscoreaceae</taxon>
        <taxon>Dioscorea</taxon>
    </lineage>
</organism>
<dbReference type="InterPro" id="IPR006594">
    <property type="entry name" value="LisH"/>
</dbReference>
<evidence type="ECO:0000313" key="4">
    <source>
        <dbReference type="Proteomes" id="UP001515500"/>
    </source>
</evidence>
<dbReference type="Proteomes" id="UP001515500">
    <property type="component" value="Chromosome 4"/>
</dbReference>
<dbReference type="Gene3D" id="2.60.120.920">
    <property type="match status" value="1"/>
</dbReference>
<dbReference type="PANTHER" id="PTHR12864">
    <property type="entry name" value="RAN BINDING PROTEIN 9-RELATED"/>
    <property type="match status" value="1"/>
</dbReference>
<dbReference type="SUPFAM" id="SSF49899">
    <property type="entry name" value="Concanavalin A-like lectins/glucanases"/>
    <property type="match status" value="1"/>
</dbReference>
<sequence>MMEVDPMGLVPLPSTSSSDDQAMPIDPSPSQLDTTALVPFVRVSTDKLTASYTGSGTGDFDVGGVRADRPVPGGRMAYYFEMLVKNSGEKGCVAIGFGHENYNLRRQPGWDIDSCGYHGDDGCLFTAEGGYGKPFGPTFSTGDTVGAGINYASKEFFFTKNGKLVGNVRLDIKGPLYPLVALHSPNEEIYVNFGQQPLLFSFEAFMLEERLKQQALIQKSSLPPNACHRIIRSYLLHYGYQDTVDAFEKESEICCQPNTVEDEQDGYALNHRKILREHIKKGEIGLVFDKLREWYPQVVENETSAVCFLLHSQKFIGYVRAGELIEAVDYARIELAKFLKINFFADLLEDIFGLLAYTDPTTSCTWYQLGMCHPEFVADAVNVMVLSTNPNLKNPKNCAASRLEKLLRQVTVCSSENGDRAVFDLHPELWNGSKI</sequence>
<protein>
    <submittedName>
        <fullName evidence="5">Ran-binding protein M homolog</fullName>
    </submittedName>
</protein>
<dbReference type="InterPro" id="IPR003877">
    <property type="entry name" value="SPRY_dom"/>
</dbReference>
<accession>A0AB40B6E6</accession>
<feature type="domain" description="B30.2/SPRY" evidence="2">
    <location>
        <begin position="10"/>
        <end position="198"/>
    </location>
</feature>
<dbReference type="AlphaFoldDB" id="A0AB40B6E6"/>
<dbReference type="InterPro" id="IPR001870">
    <property type="entry name" value="B30.2/SPRY"/>
</dbReference>
<dbReference type="PROSITE" id="PS50896">
    <property type="entry name" value="LISH"/>
    <property type="match status" value="1"/>
</dbReference>
<dbReference type="PROSITE" id="PS50897">
    <property type="entry name" value="CTLH"/>
    <property type="match status" value="1"/>
</dbReference>
<gene>
    <name evidence="5" type="primary">LOC120258886</name>
</gene>
<dbReference type="InterPro" id="IPR013144">
    <property type="entry name" value="CRA_dom"/>
</dbReference>
<dbReference type="Pfam" id="PF00622">
    <property type="entry name" value="SPRY"/>
    <property type="match status" value="1"/>
</dbReference>
<dbReference type="InterPro" id="IPR024964">
    <property type="entry name" value="CTLH/CRA"/>
</dbReference>
<keyword evidence="4" id="KW-1185">Reference proteome</keyword>
<dbReference type="InterPro" id="IPR006595">
    <property type="entry name" value="CTLH_C"/>
</dbReference>
<evidence type="ECO:0000259" key="2">
    <source>
        <dbReference type="PROSITE" id="PS50188"/>
    </source>
</evidence>
<dbReference type="InterPro" id="IPR044736">
    <property type="entry name" value="Gid1/RanBPM/SPLA_SPRY"/>
</dbReference>
<evidence type="ECO:0000256" key="1">
    <source>
        <dbReference type="SAM" id="MobiDB-lite"/>
    </source>
</evidence>
<evidence type="ECO:0000259" key="3">
    <source>
        <dbReference type="PROSITE" id="PS50897"/>
    </source>
</evidence>
<feature type="domain" description="CTLH" evidence="3">
    <location>
        <begin position="268"/>
        <end position="326"/>
    </location>
</feature>
<dbReference type="GeneID" id="120258886"/>
<dbReference type="PROSITE" id="PS50188">
    <property type="entry name" value="B302_SPRY"/>
    <property type="match status" value="1"/>
</dbReference>
<proteinExistence type="predicted"/>